<evidence type="ECO:0000313" key="2">
    <source>
        <dbReference type="EMBL" id="TFI60327.1"/>
    </source>
</evidence>
<evidence type="ECO:0000256" key="1">
    <source>
        <dbReference type="SAM" id="Phobius"/>
    </source>
</evidence>
<dbReference type="Proteomes" id="UP000298213">
    <property type="component" value="Unassembled WGS sequence"/>
</dbReference>
<reference evidence="2 3" key="1">
    <citation type="submission" date="2019-03" db="EMBL/GenBank/DDBJ databases">
        <title>Genome sequence of Sphingomonas sp. 17J27-24.</title>
        <authorList>
            <person name="Kim M."/>
            <person name="Maeng S."/>
            <person name="Sathiyaraj S."/>
        </authorList>
    </citation>
    <scope>NUCLEOTIDE SEQUENCE [LARGE SCALE GENOMIC DNA]</scope>
    <source>
        <strain evidence="2 3">17J27-24</strain>
    </source>
</reference>
<keyword evidence="1" id="KW-0812">Transmembrane</keyword>
<dbReference type="EMBL" id="SPDV01000001">
    <property type="protein sequence ID" value="TFI60327.1"/>
    <property type="molecule type" value="Genomic_DNA"/>
</dbReference>
<keyword evidence="1" id="KW-0472">Membrane</keyword>
<keyword evidence="3" id="KW-1185">Reference proteome</keyword>
<dbReference type="Pfam" id="PF03929">
    <property type="entry name" value="PepSY_TM"/>
    <property type="match status" value="1"/>
</dbReference>
<dbReference type="AlphaFoldDB" id="A0A4Y8ZXN3"/>
<organism evidence="2 3">
    <name type="scientific">Sphingomonas parva</name>
    <dbReference type="NCBI Taxonomy" id="2555898"/>
    <lineage>
        <taxon>Bacteria</taxon>
        <taxon>Pseudomonadati</taxon>
        <taxon>Pseudomonadota</taxon>
        <taxon>Alphaproteobacteria</taxon>
        <taxon>Sphingomonadales</taxon>
        <taxon>Sphingomonadaceae</taxon>
        <taxon>Sphingomonas</taxon>
    </lineage>
</organism>
<dbReference type="PANTHER" id="PTHR34219:SF3">
    <property type="entry name" value="BLL7967 PROTEIN"/>
    <property type="match status" value="1"/>
</dbReference>
<dbReference type="RefSeq" id="WP_135082818.1">
    <property type="nucleotide sequence ID" value="NZ_SPDV01000001.1"/>
</dbReference>
<dbReference type="PANTHER" id="PTHR34219">
    <property type="entry name" value="IRON-REGULATED INNER MEMBRANE PROTEIN-RELATED"/>
    <property type="match status" value="1"/>
</dbReference>
<feature type="transmembrane region" description="Helical" evidence="1">
    <location>
        <begin position="191"/>
        <end position="216"/>
    </location>
</feature>
<feature type="transmembrane region" description="Helical" evidence="1">
    <location>
        <begin position="150"/>
        <end position="170"/>
    </location>
</feature>
<comment type="caution">
    <text evidence="2">The sequence shown here is derived from an EMBL/GenBank/DDBJ whole genome shotgun (WGS) entry which is preliminary data.</text>
</comment>
<proteinExistence type="predicted"/>
<feature type="transmembrane region" description="Helical" evidence="1">
    <location>
        <begin position="327"/>
        <end position="352"/>
    </location>
</feature>
<evidence type="ECO:0000313" key="3">
    <source>
        <dbReference type="Proteomes" id="UP000298213"/>
    </source>
</evidence>
<feature type="transmembrane region" description="Helical" evidence="1">
    <location>
        <begin position="20"/>
        <end position="40"/>
    </location>
</feature>
<gene>
    <name evidence="2" type="ORF">E2493_01060</name>
</gene>
<accession>A0A4Y8ZXN3</accession>
<keyword evidence="1" id="KW-1133">Transmembrane helix</keyword>
<dbReference type="OrthoDB" id="9791166at2"/>
<protein>
    <submittedName>
        <fullName evidence="2">PepSY domain-containing protein</fullName>
    </submittedName>
</protein>
<sequence>MAGQTTLRLRKIWFQVHKWIGIALAVLIIPISLTGSALVWHDALDGALNPERRATSPATLPASAYEAAARKALAPGETLASIAFPDGKGAVVATATRAPAPGGGRPVRTQIYLDPASGAVVDRASSNEGLVHVFHVLHGSLMVPGVGRQIVGWIGVFMLLSSLTGLWLWWPVTGSVSRGFRWKRQPTTSANLHHLTGFWIAIPLAMLSFTGAWISFPAFFAQISGDPAGPSPAERMRRMAAVPAAETRIDVDVARVLAERFANGPLATITWPAGKEPKWKVAFRGPGGIAEVSVDDATGKASPPKPPQPETTARLMRRLHDGTGMGAIWQAIIFAGGIIPALLAVTGIMMWLRTRRWRGEVARRQAANRAVPAE</sequence>
<name>A0A4Y8ZXN3_9SPHN</name>
<dbReference type="InterPro" id="IPR005625">
    <property type="entry name" value="PepSY-ass_TM"/>
</dbReference>